<protein>
    <submittedName>
        <fullName evidence="1">Uncharacterized protein</fullName>
    </submittedName>
</protein>
<dbReference type="Proteomes" id="UP001515100">
    <property type="component" value="Unassembled WGS sequence"/>
</dbReference>
<dbReference type="AlphaFoldDB" id="A0A641AND3"/>
<dbReference type="OrthoDB" id="2426596at2"/>
<dbReference type="EMBL" id="SDPP02000002">
    <property type="protein sequence ID" value="KAA1378780.1"/>
    <property type="molecule type" value="Genomic_DNA"/>
</dbReference>
<reference evidence="1" key="1">
    <citation type="submission" date="2019-09" db="EMBL/GenBank/DDBJ databases">
        <authorList>
            <person name="Li J."/>
        </authorList>
    </citation>
    <scope>NUCLEOTIDE SEQUENCE [LARGE SCALE GENOMIC DNA]</scope>
    <source>
        <strain evidence="1">NRBC 14897</strain>
    </source>
</reference>
<gene>
    <name evidence="1" type="ORF">ESP62_007020</name>
</gene>
<accession>A0A641AND3</accession>
<comment type="caution">
    <text evidence="1">The sequence shown here is derived from an EMBL/GenBank/DDBJ whole genome shotgun (WGS) entry which is preliminary data.</text>
</comment>
<sequence>MVGFGPAGFEAYARLRFIPDPVRPGQHEGDVEVPDDHPSDWSQALSALDVLARFTQSERWFICVWEGSGHDVPPAVFREPLVGPPERRYFMAEGTSDDLAQWETMFEHGQPVPALVWPADRAWCFASDVDAHWAGIGASAAAVQALMSSGLDVVPADPEEPQPTYY</sequence>
<evidence type="ECO:0000313" key="1">
    <source>
        <dbReference type="EMBL" id="KAA1378780.1"/>
    </source>
</evidence>
<evidence type="ECO:0000313" key="2">
    <source>
        <dbReference type="Proteomes" id="UP001515100"/>
    </source>
</evidence>
<organism evidence="1 2">
    <name type="scientific">Aeromicrobium fastidiosum</name>
    <dbReference type="NCBI Taxonomy" id="52699"/>
    <lineage>
        <taxon>Bacteria</taxon>
        <taxon>Bacillati</taxon>
        <taxon>Actinomycetota</taxon>
        <taxon>Actinomycetes</taxon>
        <taxon>Propionibacteriales</taxon>
        <taxon>Nocardioidaceae</taxon>
        <taxon>Aeromicrobium</taxon>
    </lineage>
</organism>
<proteinExistence type="predicted"/>
<name>A0A641AND3_9ACTN</name>
<keyword evidence="2" id="KW-1185">Reference proteome</keyword>